<feature type="region of interest" description="Disordered" evidence="3">
    <location>
        <begin position="357"/>
        <end position="380"/>
    </location>
</feature>
<dbReference type="PROSITE" id="PS50089">
    <property type="entry name" value="ZF_RING_2"/>
    <property type="match status" value="1"/>
</dbReference>
<dbReference type="EMBL" id="JBHFFA010000002">
    <property type="protein sequence ID" value="KAL2641562.1"/>
    <property type="molecule type" value="Genomic_DNA"/>
</dbReference>
<comment type="caution">
    <text evidence="5">The sequence shown here is derived from an EMBL/GenBank/DDBJ whole genome shotgun (WGS) entry which is preliminary data.</text>
</comment>
<feature type="domain" description="RING-type" evidence="4">
    <location>
        <begin position="633"/>
        <end position="675"/>
    </location>
</feature>
<evidence type="ECO:0000313" key="5">
    <source>
        <dbReference type="EMBL" id="KAL2641562.1"/>
    </source>
</evidence>
<evidence type="ECO:0000256" key="3">
    <source>
        <dbReference type="SAM" id="MobiDB-lite"/>
    </source>
</evidence>
<dbReference type="SMART" id="SM00184">
    <property type="entry name" value="RING"/>
    <property type="match status" value="1"/>
</dbReference>
<gene>
    <name evidence="5" type="ORF">R1flu_009149</name>
</gene>
<evidence type="ECO:0000259" key="4">
    <source>
        <dbReference type="PROSITE" id="PS50089"/>
    </source>
</evidence>
<proteinExistence type="predicted"/>
<keyword evidence="6" id="KW-1185">Reference proteome</keyword>
<feature type="region of interest" description="Disordered" evidence="3">
    <location>
        <begin position="257"/>
        <end position="280"/>
    </location>
</feature>
<dbReference type="InterPro" id="IPR013083">
    <property type="entry name" value="Znf_RING/FYVE/PHD"/>
</dbReference>
<evidence type="ECO:0000256" key="2">
    <source>
        <dbReference type="SAM" id="Coils"/>
    </source>
</evidence>
<protein>
    <recommendedName>
        <fullName evidence="4">RING-type domain-containing protein</fullName>
    </recommendedName>
</protein>
<feature type="compositionally biased region" description="Polar residues" evidence="3">
    <location>
        <begin position="257"/>
        <end position="271"/>
    </location>
</feature>
<feature type="coiled-coil region" evidence="2">
    <location>
        <begin position="448"/>
        <end position="482"/>
    </location>
</feature>
<dbReference type="InterPro" id="IPR001841">
    <property type="entry name" value="Znf_RING"/>
</dbReference>
<name>A0ABD1Z189_9MARC</name>
<dbReference type="AlphaFoldDB" id="A0ABD1Z189"/>
<reference evidence="5 6" key="1">
    <citation type="submission" date="2024-09" db="EMBL/GenBank/DDBJ databases">
        <title>Chromosome-scale assembly of Riccia fluitans.</title>
        <authorList>
            <person name="Paukszto L."/>
            <person name="Sawicki J."/>
            <person name="Karawczyk K."/>
            <person name="Piernik-Szablinska J."/>
            <person name="Szczecinska M."/>
            <person name="Mazdziarz M."/>
        </authorList>
    </citation>
    <scope>NUCLEOTIDE SEQUENCE [LARGE SCALE GENOMIC DNA]</scope>
    <source>
        <strain evidence="5">Rf_01</strain>
        <tissue evidence="5">Aerial parts of the thallus</tissue>
    </source>
</reference>
<dbReference type="Proteomes" id="UP001605036">
    <property type="component" value="Unassembled WGS sequence"/>
</dbReference>
<accession>A0ABD1Z189</accession>
<dbReference type="Gene3D" id="3.30.40.10">
    <property type="entry name" value="Zinc/RING finger domain, C3HC4 (zinc finger)"/>
    <property type="match status" value="1"/>
</dbReference>
<keyword evidence="2" id="KW-0175">Coiled coil</keyword>
<dbReference type="GO" id="GO:0008270">
    <property type="term" value="F:zinc ion binding"/>
    <property type="evidence" value="ECO:0007669"/>
    <property type="project" value="UniProtKB-KW"/>
</dbReference>
<evidence type="ECO:0000256" key="1">
    <source>
        <dbReference type="PROSITE-ProRule" id="PRU00175"/>
    </source>
</evidence>
<dbReference type="SUPFAM" id="SSF57850">
    <property type="entry name" value="RING/U-box"/>
    <property type="match status" value="1"/>
</dbReference>
<sequence>MALLWFCRYEEALGILKKDYPNGKEAVAYIKAIDPRKFSRYALVLPRYGRVTSNAVECMNAAFLKLREYAARRLLFEVWIYVMRSFYERRTTAEGSIDLLMEYAKGRLSEFEREYGRYVTYNADDDNALVQTNGGVDQWIVRRHPRLSCSCYEPQEMQWPCIHVMSWCKGKGEDYLPYVDRIYFQKSLLACYSQAIPPVTEQDLVIHITCRAPEAAVRRGRARTVRIPNGGGSSRRHREYMYPVQDEARLINSQGPLTTISDQAAGPSTQDGRGKSQRSVNRVHVDPIIRVYRGRPRTTRVDLDSGRPLMQNERCLARNAMCGGLSAKWKMTKCEMRVHHAKHKVCRANRYVRRSVRTRPRGGKYLKSELEGPSSSQRVIDPDASTPIQRSVPIPPVLGGVDPTVLSRQLSELLEKISGPSVPLQVLESQQKTCEDLTNRLVEAGGTIAGLAAELKQKDCEVAALKERLQGSEQKLQREEARNAWLNEFMGTLTSELQTLRTEGTKAKLTGKVPDRDWLHEAKQRWRAHPTPENLFRLTEALEEHEDQILVREKMFLKHAKYLTVTVGDEEAPPDISKAAVVLCRRNDVLYTSAERQEQLDRPFTSFPGWNCAVSSEGGTINVPEQFRGGTMCSICQQLIGPSGAYLIATCPHIFHLECLVRTMRQGQVKCPNCRIPFHRDMMRKFYMERIAPLEHAATYFGDPVQLRRSRLILPFLFDCLDRYITMFEGEMPLEHRKEMLSVFFKEVDTKFPDSVLDAEDRYPGPYDLRAELKHLLSFYLRREIADREEIADYMQQVGSHFMRRTWPPECWNSRVIERNLAIVHGIPFHDLG</sequence>
<organism evidence="5 6">
    <name type="scientific">Riccia fluitans</name>
    <dbReference type="NCBI Taxonomy" id="41844"/>
    <lineage>
        <taxon>Eukaryota</taxon>
        <taxon>Viridiplantae</taxon>
        <taxon>Streptophyta</taxon>
        <taxon>Embryophyta</taxon>
        <taxon>Marchantiophyta</taxon>
        <taxon>Marchantiopsida</taxon>
        <taxon>Marchantiidae</taxon>
        <taxon>Marchantiales</taxon>
        <taxon>Ricciaceae</taxon>
        <taxon>Riccia</taxon>
    </lineage>
</organism>
<keyword evidence="1" id="KW-0479">Metal-binding</keyword>
<keyword evidence="1" id="KW-0863">Zinc-finger</keyword>
<dbReference type="CDD" id="cd16448">
    <property type="entry name" value="RING-H2"/>
    <property type="match status" value="1"/>
</dbReference>
<dbReference type="Pfam" id="PF13639">
    <property type="entry name" value="zf-RING_2"/>
    <property type="match status" value="1"/>
</dbReference>
<evidence type="ECO:0000313" key="6">
    <source>
        <dbReference type="Proteomes" id="UP001605036"/>
    </source>
</evidence>
<keyword evidence="1" id="KW-0862">Zinc</keyword>